<dbReference type="Proteomes" id="UP000236754">
    <property type="component" value="Unassembled WGS sequence"/>
</dbReference>
<gene>
    <name evidence="1" type="ORF">SAMN05216223_104540</name>
</gene>
<dbReference type="RefSeq" id="WP_103885783.1">
    <property type="nucleotide sequence ID" value="NZ_FNVU01000004.1"/>
</dbReference>
<evidence type="ECO:0000313" key="1">
    <source>
        <dbReference type="EMBL" id="SEG36403.1"/>
    </source>
</evidence>
<dbReference type="AlphaFoldDB" id="A0A1H5ZIP4"/>
<dbReference type="OrthoDB" id="3854560at2"/>
<accession>A0A1H5ZIP4</accession>
<dbReference type="EMBL" id="FNVU01000004">
    <property type="protein sequence ID" value="SEG36403.1"/>
    <property type="molecule type" value="Genomic_DNA"/>
</dbReference>
<name>A0A1H5ZIP4_9ACTN</name>
<keyword evidence="2" id="KW-1185">Reference proteome</keyword>
<evidence type="ECO:0000313" key="2">
    <source>
        <dbReference type="Proteomes" id="UP000236754"/>
    </source>
</evidence>
<protein>
    <submittedName>
        <fullName evidence="1">Uncharacterized protein</fullName>
    </submittedName>
</protein>
<proteinExistence type="predicted"/>
<sequence>MSDRTALHTAVDRLAGRLRSLPQRRLQGGAAAEALELARWLAAQAEALEFPDRAPHHLPNDGVFVVGDQLAVAGHELAMALGSAAPERAAEIAAEALERVARAAKSIG</sequence>
<organism evidence="1 2">
    <name type="scientific">Actinacidiphila yanglinensis</name>
    <dbReference type="NCBI Taxonomy" id="310779"/>
    <lineage>
        <taxon>Bacteria</taxon>
        <taxon>Bacillati</taxon>
        <taxon>Actinomycetota</taxon>
        <taxon>Actinomycetes</taxon>
        <taxon>Kitasatosporales</taxon>
        <taxon>Streptomycetaceae</taxon>
        <taxon>Actinacidiphila</taxon>
    </lineage>
</organism>
<reference evidence="1 2" key="1">
    <citation type="submission" date="2016-10" db="EMBL/GenBank/DDBJ databases">
        <authorList>
            <person name="de Groot N.N."/>
        </authorList>
    </citation>
    <scope>NUCLEOTIDE SEQUENCE [LARGE SCALE GENOMIC DNA]</scope>
    <source>
        <strain evidence="1 2">CGMCC 4.2023</strain>
    </source>
</reference>